<dbReference type="PANTHER" id="PTHR16222">
    <property type="entry name" value="ADP-RIBOSYLGLYCOHYDROLASE"/>
    <property type="match status" value="1"/>
</dbReference>
<name>A0ABS3LTD3_9PROT</name>
<dbReference type="Pfam" id="PF03747">
    <property type="entry name" value="ADP_ribosyl_GH"/>
    <property type="match status" value="2"/>
</dbReference>
<dbReference type="InterPro" id="IPR036705">
    <property type="entry name" value="Ribosyl_crysJ1_sf"/>
</dbReference>
<dbReference type="Gene3D" id="1.10.4080.10">
    <property type="entry name" value="ADP-ribosylation/Crystallin J1"/>
    <property type="match status" value="1"/>
</dbReference>
<dbReference type="PANTHER" id="PTHR16222:SF12">
    <property type="entry name" value="ADP-RIBOSYLGLYCOHYDROLASE-RELATED"/>
    <property type="match status" value="1"/>
</dbReference>
<dbReference type="RefSeq" id="WP_207879976.1">
    <property type="nucleotide sequence ID" value="NZ_JAFVMF010000004.1"/>
</dbReference>
<evidence type="ECO:0000313" key="1">
    <source>
        <dbReference type="EMBL" id="MBO1359169.1"/>
    </source>
</evidence>
<comment type="caution">
    <text evidence="1">The sequence shown here is derived from an EMBL/GenBank/DDBJ whole genome shotgun (WGS) entry which is preliminary data.</text>
</comment>
<dbReference type="Proteomes" id="UP000664771">
    <property type="component" value="Unassembled WGS sequence"/>
</dbReference>
<organism evidence="1 2">
    <name type="scientific">Acetobacter sacchari</name>
    <dbReference type="NCBI Taxonomy" id="2661687"/>
    <lineage>
        <taxon>Bacteria</taxon>
        <taxon>Pseudomonadati</taxon>
        <taxon>Pseudomonadota</taxon>
        <taxon>Alphaproteobacteria</taxon>
        <taxon>Acetobacterales</taxon>
        <taxon>Acetobacteraceae</taxon>
        <taxon>Acetobacter</taxon>
    </lineage>
</organism>
<evidence type="ECO:0000313" key="2">
    <source>
        <dbReference type="Proteomes" id="UP000664771"/>
    </source>
</evidence>
<dbReference type="InterPro" id="IPR005502">
    <property type="entry name" value="Ribosyl_crysJ1"/>
</dbReference>
<sequence>MTENIKPGSIEDRAIGAFVGLAIGDALGTAVEFQPRGTFAPVTGMRGGGVFGLNPGEWTDDTSMALALADALLENPDLTDPAGVMNRWLRWYIYGDYSHNGRCFDIGIQTSGVLRDWETEGLLPTHDTDSAGNGGIMRLAPAVLAHLDDRSAAIDTARRQSDMTHRNASCRAIAGNMAGILFDLIHGRTEPVAPPDIAARAERDVQSTGYVVHTFEAALWACAPQDGFAEIMLRAVNLGDDADSVGAVAGQIAGARYGLGAIPADWLADLAWRDDIIDKARSLI</sequence>
<dbReference type="SUPFAM" id="SSF101478">
    <property type="entry name" value="ADP-ribosylglycohydrolase"/>
    <property type="match status" value="1"/>
</dbReference>
<protein>
    <submittedName>
        <fullName evidence="1">ADP-ribosylglycohydrolase family protein</fullName>
    </submittedName>
</protein>
<keyword evidence="2" id="KW-1185">Reference proteome</keyword>
<proteinExistence type="predicted"/>
<gene>
    <name evidence="1" type="ORF">J2D73_05075</name>
</gene>
<dbReference type="EMBL" id="JAFVMF010000004">
    <property type="protein sequence ID" value="MBO1359169.1"/>
    <property type="molecule type" value="Genomic_DNA"/>
</dbReference>
<accession>A0ABS3LTD3</accession>
<reference evidence="1 2" key="1">
    <citation type="submission" date="2021-03" db="EMBL/GenBank/DDBJ databases">
        <title>The complete genome sequence of Acetobacter sacchari TBRC 11175.</title>
        <authorList>
            <person name="Charoenyingcharoen P."/>
            <person name="Yukphan P."/>
        </authorList>
    </citation>
    <scope>NUCLEOTIDE SEQUENCE [LARGE SCALE GENOMIC DNA]</scope>
    <source>
        <strain evidence="1 2">TBRC 11175</strain>
    </source>
</reference>
<dbReference type="InterPro" id="IPR050792">
    <property type="entry name" value="ADP-ribosylglycohydrolase"/>
</dbReference>